<proteinExistence type="predicted"/>
<dbReference type="SMART" id="SM00066">
    <property type="entry name" value="GAL4"/>
    <property type="match status" value="1"/>
</dbReference>
<dbReference type="Pfam" id="PF00172">
    <property type="entry name" value="Zn_clus"/>
    <property type="match status" value="1"/>
</dbReference>
<dbReference type="SUPFAM" id="SSF57701">
    <property type="entry name" value="Zn2/Cys6 DNA-binding domain"/>
    <property type="match status" value="1"/>
</dbReference>
<evidence type="ECO:0000313" key="3">
    <source>
        <dbReference type="EMBL" id="KAL2066172.1"/>
    </source>
</evidence>
<feature type="domain" description="Zn(2)-C6 fungal-type" evidence="2">
    <location>
        <begin position="5"/>
        <end position="33"/>
    </location>
</feature>
<dbReference type="PANTHER" id="PTHR38111">
    <property type="entry name" value="ZN(2)-C6 FUNGAL-TYPE DOMAIN-CONTAINING PROTEIN-RELATED"/>
    <property type="match status" value="1"/>
</dbReference>
<dbReference type="InterPro" id="IPR036864">
    <property type="entry name" value="Zn2-C6_fun-type_DNA-bd_sf"/>
</dbReference>
<accession>A0ABR4C8B9</accession>
<evidence type="ECO:0000256" key="1">
    <source>
        <dbReference type="ARBA" id="ARBA00023242"/>
    </source>
</evidence>
<dbReference type="PROSITE" id="PS00463">
    <property type="entry name" value="ZN2_CY6_FUNGAL_1"/>
    <property type="match status" value="1"/>
</dbReference>
<dbReference type="InterPro" id="IPR001138">
    <property type="entry name" value="Zn2Cys6_DnaBD"/>
</dbReference>
<sequence length="527" mass="59424">MGSNACHTCRRRRVKCDLTEPTCERCAKSKLQCEGYVKKGGLKFVDEKGKAEKRVQIKREAYLQAIQLEDEKLRARQQPTKAQKKATNTQVLSTPCVEQSNTAIKIAPPGPSGQRRKNMGSSLDNQLSVAGFQDNIHMSFLLKKFWSGAKMFTPWMLKGCRWSEDCTTTQTMKALSSLYFGRIHRRKQSRDFGLQCYSKALRLLSKDLVCEKAWELPALTNVLSLSVFEIMASPTGMGFLQHEGGVARLLLSSTPERFQTRPELDVFEYARLAVAFGCADLRIGCFLAEPKWRTIPWLKHPEAKDLKSLIYDYFCDFPGVLQDLEALRTGQLKDPNDIANLYETVCEQLRKLYQWRALWEIKHPGCCKIKIPKDARSPFPTSLHFDDLAQAAGLAHYNTILLVLLRAGRILKGPSFSSTTASENIPVTRTNPDLLLPQDPKTLHGIASEILRSVEYGTSEPHASGGYFQFLFPLRATLEVYRPGSKEREYLTKSFGEIADKGGFEMSRGLTSAGLCGRMIEDEHFLT</sequence>
<dbReference type="EMBL" id="JAZHXI010000011">
    <property type="protein sequence ID" value="KAL2066172.1"/>
    <property type="molecule type" value="Genomic_DNA"/>
</dbReference>
<dbReference type="Gene3D" id="4.10.240.10">
    <property type="entry name" value="Zn(2)-C6 fungal-type DNA-binding domain"/>
    <property type="match status" value="1"/>
</dbReference>
<protein>
    <recommendedName>
        <fullName evidence="2">Zn(2)-C6 fungal-type domain-containing protein</fullName>
    </recommendedName>
</protein>
<organism evidence="3 4">
    <name type="scientific">Oculimacula yallundae</name>
    <dbReference type="NCBI Taxonomy" id="86028"/>
    <lineage>
        <taxon>Eukaryota</taxon>
        <taxon>Fungi</taxon>
        <taxon>Dikarya</taxon>
        <taxon>Ascomycota</taxon>
        <taxon>Pezizomycotina</taxon>
        <taxon>Leotiomycetes</taxon>
        <taxon>Helotiales</taxon>
        <taxon>Ploettnerulaceae</taxon>
        <taxon>Oculimacula</taxon>
    </lineage>
</organism>
<keyword evidence="1" id="KW-0539">Nucleus</keyword>
<dbReference type="Proteomes" id="UP001595075">
    <property type="component" value="Unassembled WGS sequence"/>
</dbReference>
<dbReference type="CDD" id="cd00067">
    <property type="entry name" value="GAL4"/>
    <property type="match status" value="1"/>
</dbReference>
<dbReference type="PANTHER" id="PTHR38111:SF2">
    <property type="entry name" value="FINGER DOMAIN PROTEIN, PUTATIVE (AFU_ORTHOLOGUE AFUA_1G01560)-RELATED"/>
    <property type="match status" value="1"/>
</dbReference>
<dbReference type="InterPro" id="IPR053178">
    <property type="entry name" value="Osmoadaptation_assoc"/>
</dbReference>
<reference evidence="3 4" key="1">
    <citation type="journal article" date="2024" name="Commun. Biol.">
        <title>Comparative genomic analysis of thermophilic fungi reveals convergent evolutionary adaptations and gene losses.</title>
        <authorList>
            <person name="Steindorff A.S."/>
            <person name="Aguilar-Pontes M.V."/>
            <person name="Robinson A.J."/>
            <person name="Andreopoulos B."/>
            <person name="LaButti K."/>
            <person name="Kuo A."/>
            <person name="Mondo S."/>
            <person name="Riley R."/>
            <person name="Otillar R."/>
            <person name="Haridas S."/>
            <person name="Lipzen A."/>
            <person name="Grimwood J."/>
            <person name="Schmutz J."/>
            <person name="Clum A."/>
            <person name="Reid I.D."/>
            <person name="Moisan M.C."/>
            <person name="Butler G."/>
            <person name="Nguyen T.T.M."/>
            <person name="Dewar K."/>
            <person name="Conant G."/>
            <person name="Drula E."/>
            <person name="Henrissat B."/>
            <person name="Hansel C."/>
            <person name="Singer S."/>
            <person name="Hutchinson M.I."/>
            <person name="de Vries R.P."/>
            <person name="Natvig D.O."/>
            <person name="Powell A.J."/>
            <person name="Tsang A."/>
            <person name="Grigoriev I.V."/>
        </authorList>
    </citation>
    <scope>NUCLEOTIDE SEQUENCE [LARGE SCALE GENOMIC DNA]</scope>
    <source>
        <strain evidence="3 4">CBS 494.80</strain>
    </source>
</reference>
<dbReference type="PROSITE" id="PS50048">
    <property type="entry name" value="ZN2_CY6_FUNGAL_2"/>
    <property type="match status" value="1"/>
</dbReference>
<keyword evidence="4" id="KW-1185">Reference proteome</keyword>
<evidence type="ECO:0000313" key="4">
    <source>
        <dbReference type="Proteomes" id="UP001595075"/>
    </source>
</evidence>
<name>A0ABR4C8B9_9HELO</name>
<evidence type="ECO:0000259" key="2">
    <source>
        <dbReference type="PROSITE" id="PS50048"/>
    </source>
</evidence>
<gene>
    <name evidence="3" type="ORF">VTL71DRAFT_2243</name>
</gene>
<comment type="caution">
    <text evidence="3">The sequence shown here is derived from an EMBL/GenBank/DDBJ whole genome shotgun (WGS) entry which is preliminary data.</text>
</comment>